<keyword evidence="4" id="KW-1185">Reference proteome</keyword>
<dbReference type="Gene3D" id="3.40.50.300">
    <property type="entry name" value="P-loop containing nucleotide triphosphate hydrolases"/>
    <property type="match status" value="1"/>
</dbReference>
<dbReference type="GO" id="GO:0003924">
    <property type="term" value="F:GTPase activity"/>
    <property type="evidence" value="ECO:0007669"/>
    <property type="project" value="InterPro"/>
</dbReference>
<dbReference type="SMART" id="SM00175">
    <property type="entry name" value="RAB"/>
    <property type="match status" value="1"/>
</dbReference>
<name>A0A1D2V8N7_9ASCO</name>
<evidence type="ECO:0000313" key="3">
    <source>
        <dbReference type="EMBL" id="ODV57978.1"/>
    </source>
</evidence>
<keyword evidence="3" id="KW-0378">Hydrolase</keyword>
<sequence>MNSNEILFVGDSSIGKSSLIYNYLNNTENRLDKAEIPKLIENCSKNIKFTKAKKTVELDLKIFDSINDSKFDYILNLLINKCNIILLCFSIGAKKTSFDNIKSYWIQKIYQNRENNKDKKRIILVGLQKDLRYDLSIDLDNIVNKNDGMSLSKEINAIDYIECSSKTGENIDLVFESAALNLLKYNKKKGKAPKNSSLTDLANDNDCCIIC</sequence>
<dbReference type="GeneID" id="30965783"/>
<dbReference type="GO" id="GO:0007264">
    <property type="term" value="P:small GTPase-mediated signal transduction"/>
    <property type="evidence" value="ECO:0007669"/>
    <property type="project" value="InterPro"/>
</dbReference>
<dbReference type="PROSITE" id="PS51421">
    <property type="entry name" value="RAS"/>
    <property type="match status" value="1"/>
</dbReference>
<dbReference type="GO" id="GO:0005525">
    <property type="term" value="F:GTP binding"/>
    <property type="evidence" value="ECO:0007669"/>
    <property type="project" value="UniProtKB-KW"/>
</dbReference>
<keyword evidence="2" id="KW-0342">GTP-binding</keyword>
<dbReference type="PRINTS" id="PR00449">
    <property type="entry name" value="RASTRNSFRMNG"/>
</dbReference>
<accession>A0A1D2V8N7</accession>
<dbReference type="Proteomes" id="UP000095038">
    <property type="component" value="Unassembled WGS sequence"/>
</dbReference>
<dbReference type="SMART" id="SM00174">
    <property type="entry name" value="RHO"/>
    <property type="match status" value="1"/>
</dbReference>
<dbReference type="STRING" id="1344418.A0A1D2V8N7"/>
<proteinExistence type="predicted"/>
<evidence type="ECO:0000313" key="4">
    <source>
        <dbReference type="Proteomes" id="UP000095038"/>
    </source>
</evidence>
<dbReference type="InterPro" id="IPR001806">
    <property type="entry name" value="Small_GTPase"/>
</dbReference>
<evidence type="ECO:0000256" key="1">
    <source>
        <dbReference type="ARBA" id="ARBA00022741"/>
    </source>
</evidence>
<reference evidence="4" key="1">
    <citation type="submission" date="2016-05" db="EMBL/GenBank/DDBJ databases">
        <title>Comparative genomics of biotechnologically important yeasts.</title>
        <authorList>
            <consortium name="DOE Joint Genome Institute"/>
            <person name="Riley R."/>
            <person name="Haridas S."/>
            <person name="Wolfe K.H."/>
            <person name="Lopes M.R."/>
            <person name="Hittinger C.T."/>
            <person name="Goker M."/>
            <person name="Salamov A."/>
            <person name="Wisecaver J."/>
            <person name="Long T.M."/>
            <person name="Aerts A.L."/>
            <person name="Barry K."/>
            <person name="Choi C."/>
            <person name="Clum A."/>
            <person name="Coughlan A.Y."/>
            <person name="Deshpande S."/>
            <person name="Douglass A.P."/>
            <person name="Hanson S.J."/>
            <person name="Klenk H.-P."/>
            <person name="Labutti K."/>
            <person name="Lapidus A."/>
            <person name="Lindquist E."/>
            <person name="Lipzen A."/>
            <person name="Meier-Kolthoff J.P."/>
            <person name="Ohm R.A."/>
            <person name="Otillar R.P."/>
            <person name="Pangilinan J."/>
            <person name="Peng Y."/>
            <person name="Rokas A."/>
            <person name="Rosa C.A."/>
            <person name="Scheuner C."/>
            <person name="Sibirny A.A."/>
            <person name="Slot J.C."/>
            <person name="Stielow J.B."/>
            <person name="Sun H."/>
            <person name="Kurtzman C.P."/>
            <person name="Blackwell M."/>
            <person name="Grigoriev I.V."/>
            <person name="Jeffries T.W."/>
        </authorList>
    </citation>
    <scope>NUCLEOTIDE SEQUENCE [LARGE SCALE GENOMIC DNA]</scope>
    <source>
        <strain evidence="4">DSM 1968</strain>
    </source>
</reference>
<dbReference type="InterPro" id="IPR027417">
    <property type="entry name" value="P-loop_NTPase"/>
</dbReference>
<dbReference type="Pfam" id="PF00071">
    <property type="entry name" value="Ras"/>
    <property type="match status" value="1"/>
</dbReference>
<gene>
    <name evidence="3" type="ORF">ASCRUDRAFT_73035</name>
</gene>
<dbReference type="PROSITE" id="PS51420">
    <property type="entry name" value="RHO"/>
    <property type="match status" value="1"/>
</dbReference>
<dbReference type="AlphaFoldDB" id="A0A1D2V8N7"/>
<dbReference type="InterPro" id="IPR003578">
    <property type="entry name" value="Small_GTPase_Rho"/>
</dbReference>
<keyword evidence="1" id="KW-0547">Nucleotide-binding</keyword>
<protein>
    <submittedName>
        <fullName evidence="3">p-loop containing nucleoside triphosphate hydrolase protein</fullName>
    </submittedName>
</protein>
<dbReference type="OrthoDB" id="25896at2759"/>
<dbReference type="InParanoid" id="A0A1D2V8N7"/>
<dbReference type="PROSITE" id="PS51419">
    <property type="entry name" value="RAB"/>
    <property type="match status" value="1"/>
</dbReference>
<dbReference type="PANTHER" id="PTHR24072">
    <property type="entry name" value="RHO FAMILY GTPASE"/>
    <property type="match status" value="1"/>
</dbReference>
<organism evidence="3 4">
    <name type="scientific">Ascoidea rubescens DSM 1968</name>
    <dbReference type="NCBI Taxonomy" id="1344418"/>
    <lineage>
        <taxon>Eukaryota</taxon>
        <taxon>Fungi</taxon>
        <taxon>Dikarya</taxon>
        <taxon>Ascomycota</taxon>
        <taxon>Saccharomycotina</taxon>
        <taxon>Saccharomycetes</taxon>
        <taxon>Ascoideaceae</taxon>
        <taxon>Ascoidea</taxon>
    </lineage>
</organism>
<dbReference type="EMBL" id="KV454497">
    <property type="protein sequence ID" value="ODV57978.1"/>
    <property type="molecule type" value="Genomic_DNA"/>
</dbReference>
<evidence type="ECO:0000256" key="2">
    <source>
        <dbReference type="ARBA" id="ARBA00023134"/>
    </source>
</evidence>
<dbReference type="SUPFAM" id="SSF52540">
    <property type="entry name" value="P-loop containing nucleoside triphosphate hydrolases"/>
    <property type="match status" value="1"/>
</dbReference>
<dbReference type="RefSeq" id="XP_020044285.1">
    <property type="nucleotide sequence ID" value="XM_020192147.1"/>
</dbReference>